<feature type="non-terminal residue" evidence="1">
    <location>
        <position position="1"/>
    </location>
</feature>
<keyword evidence="2" id="KW-1185">Reference proteome</keyword>
<evidence type="ECO:0000313" key="2">
    <source>
        <dbReference type="Proteomes" id="UP001239795"/>
    </source>
</evidence>
<reference evidence="1 2" key="1">
    <citation type="submission" date="2016-10" db="EMBL/GenBank/DDBJ databases">
        <title>The genome sequence of Colletotrichum fioriniae PJ7.</title>
        <authorList>
            <person name="Baroncelli R."/>
        </authorList>
    </citation>
    <scope>NUCLEOTIDE SEQUENCE [LARGE SCALE GENOMIC DNA]</scope>
    <source>
        <strain evidence="1">Col 31</strain>
    </source>
</reference>
<gene>
    <name evidence="1" type="ORF">CMEL01_16780</name>
</gene>
<sequence length="230" mass="25241">VLGIDWGSDAVHASILTRDSPTPRSVRGTAAGHDLYAKGSFDAALYFDGPEKVHCAHETRHPDREVVPSKAFFSLRPRTRNRTVDAWLGGMEAEATWALVRLPMEAIAKAALLGAQRFCDGFNDISSSRYRIERIGLSHPAHWGHQERTRYEELIRKLVPEALPSAASDVRISFHVESLALAHRVLMYPRSADGFAPSPSASVLVVLLEFGAFTMAGPRPNPHPDPRASG</sequence>
<protein>
    <submittedName>
        <fullName evidence="1">Uncharacterized protein</fullName>
    </submittedName>
</protein>
<dbReference type="Proteomes" id="UP001239795">
    <property type="component" value="Unassembled WGS sequence"/>
</dbReference>
<proteinExistence type="predicted"/>
<accession>A0AAI9U7D1</accession>
<comment type="caution">
    <text evidence="1">The sequence shown here is derived from an EMBL/GenBank/DDBJ whole genome shotgun (WGS) entry which is preliminary data.</text>
</comment>
<name>A0AAI9U7D1_9PEZI</name>
<dbReference type="AlphaFoldDB" id="A0AAI9U7D1"/>
<evidence type="ECO:0000313" key="1">
    <source>
        <dbReference type="EMBL" id="KAK1450834.1"/>
    </source>
</evidence>
<organism evidence="1 2">
    <name type="scientific">Colletotrichum melonis</name>
    <dbReference type="NCBI Taxonomy" id="1209925"/>
    <lineage>
        <taxon>Eukaryota</taxon>
        <taxon>Fungi</taxon>
        <taxon>Dikarya</taxon>
        <taxon>Ascomycota</taxon>
        <taxon>Pezizomycotina</taxon>
        <taxon>Sordariomycetes</taxon>
        <taxon>Hypocreomycetidae</taxon>
        <taxon>Glomerellales</taxon>
        <taxon>Glomerellaceae</taxon>
        <taxon>Colletotrichum</taxon>
        <taxon>Colletotrichum acutatum species complex</taxon>
    </lineage>
</organism>
<dbReference type="EMBL" id="MLGG01000054">
    <property type="protein sequence ID" value="KAK1450834.1"/>
    <property type="molecule type" value="Genomic_DNA"/>
</dbReference>